<feature type="region of interest" description="Disordered" evidence="1">
    <location>
        <begin position="127"/>
        <end position="156"/>
    </location>
</feature>
<name>A0A836GGC2_9TRYP</name>
<comment type="caution">
    <text evidence="2">The sequence shown here is derived from an EMBL/GenBank/DDBJ whole genome shotgun (WGS) entry which is preliminary data.</text>
</comment>
<feature type="region of interest" description="Disordered" evidence="1">
    <location>
        <begin position="206"/>
        <end position="243"/>
    </location>
</feature>
<feature type="region of interest" description="Disordered" evidence="1">
    <location>
        <begin position="666"/>
        <end position="685"/>
    </location>
</feature>
<feature type="region of interest" description="Disordered" evidence="1">
    <location>
        <begin position="260"/>
        <end position="283"/>
    </location>
</feature>
<dbReference type="OrthoDB" id="267207at2759"/>
<evidence type="ECO:0000256" key="1">
    <source>
        <dbReference type="SAM" id="MobiDB-lite"/>
    </source>
</evidence>
<feature type="region of interest" description="Disordered" evidence="1">
    <location>
        <begin position="576"/>
        <end position="602"/>
    </location>
</feature>
<evidence type="ECO:0000313" key="2">
    <source>
        <dbReference type="EMBL" id="KAG5481512.1"/>
    </source>
</evidence>
<gene>
    <name evidence="2" type="ORF">LSCM1_05530</name>
</gene>
<feature type="compositionally biased region" description="Acidic residues" evidence="1">
    <location>
        <begin position="857"/>
        <end position="866"/>
    </location>
</feature>
<dbReference type="EMBL" id="JAFEUZ010000017">
    <property type="protein sequence ID" value="KAG5481512.1"/>
    <property type="molecule type" value="Genomic_DNA"/>
</dbReference>
<protein>
    <submittedName>
        <fullName evidence="2">Uncharacterized protein</fullName>
    </submittedName>
</protein>
<feature type="compositionally biased region" description="Basic and acidic residues" evidence="1">
    <location>
        <begin position="1015"/>
        <end position="1039"/>
    </location>
</feature>
<dbReference type="GeneID" id="92515496"/>
<sequence length="1049" mass="108876">MQPLTSDALPSPSPHLSLARIEAAEQLSGRLGSENGSALQAFLQRDIEAATGTTSSGGLGGSFGGGGSHGDFTSASLSGFSSPASPLDTGADEGGGGQVRPAKMPAPSHTATHVADAVLQNRRLQHLRGRQWTPRREPLRTTAPQYDSGDAGKGGVTTVRDLVRSAGCSPSKEPRSASVSQRDSLASSFASALVPRDVRAGLSHPWVASADDDDNEEIERQAEPGARSARADSSSGSGGCSAVNSGRGLSGVASLGSSEVLPHQQEGSEVGCAPTSPRRTPSWRQLFSHPATATSVTASKSSAPISCGSSDGAAAPAHSGECIFLADRGNSHGMGSSSLQGRSCASAANDRSTAATLLGGWELNRRGGDCDDEDYKDGPSFSGVSSPSLITPLPSPRTTAPISSTMKVGAAMLSSSPVLSARELAQLEEWQGTAEVQRRDALAMTTPSFVPPLLQQLASVRPGSGSPASWRSESPSRVSFTTSLSNIPWSDRGSAAQTPLNWERSGAACGADGTCGGSRPPPACWSASELDLDDKDTRLEWRNGEGCRRVFSPMPVSLADMAGRTSAQYRVPLRSHLTSPTTSPTFAHRTPRIGQGCDSDADDRTMEDIEVRNTKRKCVESPHVSPSATSLSAASLSSSFALSLADALAAEPTRVAMSSEARLWQQQQRRRRTVSPSVARPDEGLMRCNGADTCVSTHHRDRSTFSPTSPIRTTAPSMVPMHPPELLGSPLSSSLPATCVQGHSHGMENGCTCATSVNGATAVLETSKSTTGVVVEVDDRLASSLSSCGSCGSGGEPEVDTFSLERAQAVMEDADAEATSALRARQHRLYLLATSQFAQDVERHGGHVDPVQLELEGEEEADEGDEQERRCGGGGGSPSESGVRSGTSCAISAGPRGGGAPRPRWDAYGSPLARQDGIGAKEEGEVSSSLAAARPSQYCGLQAPPPFSTVPRAIPSAGAAAVVPSQVGEGEGCATPLRRSGSISATATHVRWGELRESEDGHSPGSVATTAGSRSRRDVSPPVRERSMAPAEVRKEREGYYQVGDADVC</sequence>
<feature type="region of interest" description="Disordered" evidence="1">
    <location>
        <begin position="857"/>
        <end position="915"/>
    </location>
</feature>
<dbReference type="RefSeq" id="XP_067179619.1">
    <property type="nucleotide sequence ID" value="XM_067322984.1"/>
</dbReference>
<feature type="compositionally biased region" description="Low complexity" evidence="1">
    <location>
        <begin position="70"/>
        <end position="87"/>
    </location>
</feature>
<dbReference type="KEGG" id="lmat:92515496"/>
<feature type="region of interest" description="Disordered" evidence="1">
    <location>
        <begin position="994"/>
        <end position="1049"/>
    </location>
</feature>
<dbReference type="Proteomes" id="UP000673552">
    <property type="component" value="Chromosome 17"/>
</dbReference>
<reference evidence="2 3" key="1">
    <citation type="submission" date="2021-03" db="EMBL/GenBank/DDBJ databases">
        <title>Leishmania (Mundinia) martiniquensis Genome sequencing and assembly.</title>
        <authorList>
            <person name="Almutairi H."/>
            <person name="Gatherer D."/>
        </authorList>
    </citation>
    <scope>NUCLEOTIDE SEQUENCE [LARGE SCALE GENOMIC DNA]</scope>
    <source>
        <strain evidence="2">LSCM1</strain>
    </source>
</reference>
<feature type="compositionally biased region" description="Low complexity" evidence="1">
    <location>
        <begin position="225"/>
        <end position="243"/>
    </location>
</feature>
<feature type="region of interest" description="Disordered" evidence="1">
    <location>
        <begin position="51"/>
        <end position="110"/>
    </location>
</feature>
<accession>A0A836GGC2</accession>
<proteinExistence type="predicted"/>
<dbReference type="AlphaFoldDB" id="A0A836GGC2"/>
<evidence type="ECO:0000313" key="3">
    <source>
        <dbReference type="Proteomes" id="UP000673552"/>
    </source>
</evidence>
<feature type="compositionally biased region" description="Gly residues" evidence="1">
    <location>
        <begin position="55"/>
        <end position="69"/>
    </location>
</feature>
<feature type="region of interest" description="Disordered" evidence="1">
    <location>
        <begin position="697"/>
        <end position="716"/>
    </location>
</feature>
<organism evidence="2 3">
    <name type="scientific">Leishmania martiniquensis</name>
    <dbReference type="NCBI Taxonomy" id="1580590"/>
    <lineage>
        <taxon>Eukaryota</taxon>
        <taxon>Discoba</taxon>
        <taxon>Euglenozoa</taxon>
        <taxon>Kinetoplastea</taxon>
        <taxon>Metakinetoplastina</taxon>
        <taxon>Trypanosomatida</taxon>
        <taxon>Trypanosomatidae</taxon>
        <taxon>Leishmaniinae</taxon>
        <taxon>Leishmania</taxon>
    </lineage>
</organism>
<feature type="compositionally biased region" description="Polar residues" evidence="1">
    <location>
        <begin position="704"/>
        <end position="716"/>
    </location>
</feature>
<feature type="compositionally biased region" description="Polar residues" evidence="1">
    <location>
        <begin position="576"/>
        <end position="585"/>
    </location>
</feature>
<keyword evidence="3" id="KW-1185">Reference proteome</keyword>